<gene>
    <name evidence="15" type="ORF">GLYMA_01G120300</name>
</gene>
<evidence type="ECO:0000256" key="6">
    <source>
        <dbReference type="ARBA" id="ARBA00022729"/>
    </source>
</evidence>
<comment type="subcellular location">
    <subcellularLocation>
        <location evidence="1">Cell membrane</location>
        <topology evidence="1">Single-pass type I membrane protein</topology>
    </subcellularLocation>
</comment>
<evidence type="ECO:0000256" key="1">
    <source>
        <dbReference type="ARBA" id="ARBA00004251"/>
    </source>
</evidence>
<evidence type="ECO:0000256" key="8">
    <source>
        <dbReference type="ARBA" id="ARBA00022989"/>
    </source>
</evidence>
<dbReference type="PROSITE" id="PS51450">
    <property type="entry name" value="LRR"/>
    <property type="match status" value="3"/>
</dbReference>
<dbReference type="Gene3D" id="3.80.10.10">
    <property type="entry name" value="Ribonuclease Inhibitor"/>
    <property type="match status" value="6"/>
</dbReference>
<feature type="signal peptide" evidence="13">
    <location>
        <begin position="1"/>
        <end position="20"/>
    </location>
</feature>
<evidence type="ECO:0000256" key="11">
    <source>
        <dbReference type="ARBA" id="ARBA00023180"/>
    </source>
</evidence>
<evidence type="ECO:0000259" key="14">
    <source>
        <dbReference type="Pfam" id="PF08263"/>
    </source>
</evidence>
<keyword evidence="6 13" id="KW-0732">Signal</keyword>
<evidence type="ECO:0000256" key="9">
    <source>
        <dbReference type="ARBA" id="ARBA00023136"/>
    </source>
</evidence>
<dbReference type="FunFam" id="3.80.10.10:FF:000111">
    <property type="entry name" value="LRR receptor-like serine/threonine-protein kinase ERECTA"/>
    <property type="match status" value="1"/>
</dbReference>
<evidence type="ECO:0000313" key="15">
    <source>
        <dbReference type="EMBL" id="KRH75957.2"/>
    </source>
</evidence>
<dbReference type="OMA" id="IRREVAC"/>
<keyword evidence="5" id="KW-0812">Transmembrane</keyword>
<reference evidence="16" key="2">
    <citation type="submission" date="2018-02" db="UniProtKB">
        <authorList>
            <consortium name="EnsemblPlants"/>
        </authorList>
    </citation>
    <scope>IDENTIFICATION</scope>
    <source>
        <strain evidence="16">Williams 82</strain>
    </source>
</reference>
<keyword evidence="8" id="KW-1133">Transmembrane helix</keyword>
<keyword evidence="4" id="KW-0433">Leucine-rich repeat</keyword>
<dbReference type="Pfam" id="PF13855">
    <property type="entry name" value="LRR_8"/>
    <property type="match status" value="3"/>
</dbReference>
<feature type="region of interest" description="Disordered" evidence="12">
    <location>
        <begin position="1128"/>
        <end position="1148"/>
    </location>
</feature>
<dbReference type="EMBL" id="CM000834">
    <property type="protein sequence ID" value="KRH75957.2"/>
    <property type="molecule type" value="Genomic_DNA"/>
</dbReference>
<keyword evidence="17" id="KW-1185">Reference proteome</keyword>
<dbReference type="InterPro" id="IPR013210">
    <property type="entry name" value="LRR_N_plant-typ"/>
</dbReference>
<dbReference type="PANTHER" id="PTHR48061">
    <property type="entry name" value="LEUCINE-RICH REPEAT RECEPTOR PROTEIN KINASE EMS1-LIKE-RELATED"/>
    <property type="match status" value="1"/>
</dbReference>
<reference evidence="15 16" key="1">
    <citation type="journal article" date="2010" name="Nature">
        <title>Genome sequence of the palaeopolyploid soybean.</title>
        <authorList>
            <person name="Schmutz J."/>
            <person name="Cannon S.B."/>
            <person name="Schlueter J."/>
            <person name="Ma J."/>
            <person name="Mitros T."/>
            <person name="Nelson W."/>
            <person name="Hyten D.L."/>
            <person name="Song Q."/>
            <person name="Thelen J.J."/>
            <person name="Cheng J."/>
            <person name="Xu D."/>
            <person name="Hellsten U."/>
            <person name="May G.D."/>
            <person name="Yu Y."/>
            <person name="Sakurai T."/>
            <person name="Umezawa T."/>
            <person name="Bhattacharyya M.K."/>
            <person name="Sandhu D."/>
            <person name="Valliyodan B."/>
            <person name="Lindquist E."/>
            <person name="Peto M."/>
            <person name="Grant D."/>
            <person name="Shu S."/>
            <person name="Goodstein D."/>
            <person name="Barry K."/>
            <person name="Futrell-Griggs M."/>
            <person name="Abernathy B."/>
            <person name="Du J."/>
            <person name="Tian Z."/>
            <person name="Zhu L."/>
            <person name="Gill N."/>
            <person name="Joshi T."/>
            <person name="Libault M."/>
            <person name="Sethuraman A."/>
            <person name="Zhang X.-C."/>
            <person name="Shinozaki K."/>
            <person name="Nguyen H.T."/>
            <person name="Wing R.A."/>
            <person name="Cregan P."/>
            <person name="Specht J."/>
            <person name="Grimwood J."/>
            <person name="Rokhsar D."/>
            <person name="Stacey G."/>
            <person name="Shoemaker R.C."/>
            <person name="Jackson S.A."/>
        </authorList>
    </citation>
    <scope>NUCLEOTIDE SEQUENCE</scope>
    <source>
        <strain evidence="16">cv. Williams 82</strain>
        <tissue evidence="15">Callus</tissue>
    </source>
</reference>
<dbReference type="InterPro" id="IPR001611">
    <property type="entry name" value="Leu-rich_rpt"/>
</dbReference>
<name>A0A0R0LGX5_SOYBN</name>
<evidence type="ECO:0000256" key="5">
    <source>
        <dbReference type="ARBA" id="ARBA00022692"/>
    </source>
</evidence>
<proteinExistence type="inferred from homology"/>
<dbReference type="GO" id="GO:0005886">
    <property type="term" value="C:plasma membrane"/>
    <property type="evidence" value="ECO:0007669"/>
    <property type="project" value="UniProtKB-SubCell"/>
</dbReference>
<evidence type="ECO:0000256" key="4">
    <source>
        <dbReference type="ARBA" id="ARBA00022614"/>
    </source>
</evidence>
<dbReference type="EnsemblPlants" id="KRH75957">
    <property type="protein sequence ID" value="KRH75957"/>
    <property type="gene ID" value="GLYMA_01G120300"/>
</dbReference>
<protein>
    <recommendedName>
        <fullName evidence="14">Leucine-rich repeat-containing N-terminal plant-type domain-containing protein</fullName>
    </recommendedName>
</protein>
<reference evidence="15" key="3">
    <citation type="submission" date="2018-07" db="EMBL/GenBank/DDBJ databases">
        <title>WGS assembly of Glycine max.</title>
        <authorList>
            <person name="Schmutz J."/>
            <person name="Cannon S."/>
            <person name="Schlueter J."/>
            <person name="Ma J."/>
            <person name="Mitros T."/>
            <person name="Nelson W."/>
            <person name="Hyten D."/>
            <person name="Song Q."/>
            <person name="Thelen J."/>
            <person name="Cheng J."/>
            <person name="Xu D."/>
            <person name="Hellsten U."/>
            <person name="May G."/>
            <person name="Yu Y."/>
            <person name="Sakurai T."/>
            <person name="Umezawa T."/>
            <person name="Bhattacharyya M."/>
            <person name="Sandhu D."/>
            <person name="Valliyodan B."/>
            <person name="Lindquist E."/>
            <person name="Peto M."/>
            <person name="Grant D."/>
            <person name="Shu S."/>
            <person name="Goodstein D."/>
            <person name="Barry K."/>
            <person name="Futrell-Griggs M."/>
            <person name="Abernathy B."/>
            <person name="Du J."/>
            <person name="Tian Z."/>
            <person name="Zhu L."/>
            <person name="Gill N."/>
            <person name="Joshi T."/>
            <person name="Libault M."/>
            <person name="Sethuraman A."/>
            <person name="Zhang X."/>
            <person name="Shinozaki K."/>
            <person name="Nguyen H."/>
            <person name="Wing R."/>
            <person name="Cregan P."/>
            <person name="Specht J."/>
            <person name="Grimwood J."/>
            <person name="Rokhsar D."/>
            <person name="Stacey G."/>
            <person name="Shoemaker R."/>
            <person name="Jackson S."/>
        </authorList>
    </citation>
    <scope>NUCLEOTIDE SEQUENCE</scope>
    <source>
        <tissue evidence="15">Callus</tissue>
    </source>
</reference>
<accession>A0A0R0LGX5</accession>
<dbReference type="PRINTS" id="PR00019">
    <property type="entry name" value="LEURICHRPT"/>
</dbReference>
<dbReference type="SMR" id="A0A0R0LGX5"/>
<dbReference type="SMART" id="SM00365">
    <property type="entry name" value="LRR_SD22"/>
    <property type="match status" value="6"/>
</dbReference>
<keyword evidence="10" id="KW-0675">Receptor</keyword>
<comment type="similarity">
    <text evidence="2">Belongs to the RLP family.</text>
</comment>
<sequence>MKMELVASLLVMSFYWLCLGNHIIVVSGLCLGDQKSLLLQFKNNLTFTNMADRNSSRLKSWNASDDCCRWMGVTCDNEGHVTALDLSRESISGGFGNSSVLFNLQHLQSLNLASNNFNSVIPSGFNNLDKLTYLNLSYAGFVGQIPIEIFQLTRLITLHISSFFQHLKLEDPNLQSLVQNLTSIRQLYLDGVSISAPGPLDPSLARLESLSVIALDENDLSSPVPETFAHFKSLTMLRLSKCKLTGIFPQKVFNIGTLSLIDISSNNNLHGFFPDFPLRGSLQTLRVSKTNFTRSIPPSIGNMRNLSELDLSHCGFSGKIPNSLSNLPKLSYLDMSHNSFTGPMTSFVMVKKLTRLDLSHNDLSGILPSSYFEGLQNPVHIDLSNNSFTGRTPSILFTLPSLQNLWLSDNLFTQLEEFMNVTSSRLVTLYMSNNNLSGTIPSSLFALPLLQEIRLSHNHLSQLDEFINVSSSILDTLDLSSNNLSGPFPTSIFQISTLSVLRLSSNKFNGLVHLNKLKSLTELELSYNNLSVNVNFTNVGPSSFPSISYLNMASCNLKTFPGFLRNLSTLMHLDLSNNQIQGIVPNWIWKLPDLYDLNISYNLLTKLEGPFQNLTSNLDYLDLHYNKLEGPIPVFPKDAMFLDLSSNNFSSLIPRDIGNYLSQTYFLSLSNNSLHGSIPESICNASSLQMLDLSINNIAGTIPPCLMIMSETLQVLNLKNNNLSGSIPDTVPASCILWSLNLHGNLLDGPIPNSLAYCSMLEVLDVGSNQISGGFPCILKEISTLRILVLRNNKFKGSLRCSESNKTWEMLQIVDIAFNNFSGKLPGKYFATWKRNLSLLEKYEGGLMFIKKLFYESEDSRVYYADSLTLAFKGRQVEFVKIYTILTSIDASSNHFEGPIPKDLMDFEELRVLNLSNNALSCEIPSLMGNLRNLESLDLSQNSLSGEIPMQLTTLYFLAVLNLSFNHLVGKIPTGAQFILFDNDSYEGNEGLYGCPLSKNADDEEPETRLYGSPLSNNADDEEAEPRLAYTIDWNLNSVGFGLVFGHGIVFGPLLVWKQWSVWYWQLVHKVLCRIFAQMYLEYVTGGGHTYTTLSCFISSLSSDIRREVACLATFVLDPSALAQLQEDKINDDRHSSRPRPRPRPPPLPLPISIVTLFLHHPFLPFCRPHQEPLTNALPKRRWPLAANAAYATTAMSVTGHEFNLDLYVMALGGTNLVQGVAWLKLLGPFTTDYSLLTMSFVYHRQPITIQDDINSDHTIHLEPNSKLINVHHTITFTTRSRKSNDKLTICSDISSFA</sequence>
<evidence type="ECO:0000313" key="16">
    <source>
        <dbReference type="EnsemblPlants" id="KRH75957"/>
    </source>
</evidence>
<evidence type="ECO:0000256" key="3">
    <source>
        <dbReference type="ARBA" id="ARBA00022475"/>
    </source>
</evidence>
<dbReference type="InterPro" id="IPR046956">
    <property type="entry name" value="RLP23-like"/>
</dbReference>
<dbReference type="Gramene" id="KRH75957">
    <property type="protein sequence ID" value="KRH75957"/>
    <property type="gene ID" value="GLYMA_01G120300"/>
</dbReference>
<evidence type="ECO:0000313" key="17">
    <source>
        <dbReference type="Proteomes" id="UP000008827"/>
    </source>
</evidence>
<feature type="domain" description="Leucine-rich repeat-containing N-terminal plant-type" evidence="14">
    <location>
        <begin position="32"/>
        <end position="76"/>
    </location>
</feature>
<evidence type="ECO:0000256" key="7">
    <source>
        <dbReference type="ARBA" id="ARBA00022737"/>
    </source>
</evidence>
<keyword evidence="3" id="KW-1003">Cell membrane</keyword>
<feature type="chain" id="PRO_5033239167" description="Leucine-rich repeat-containing N-terminal plant-type domain-containing protein" evidence="13">
    <location>
        <begin position="21"/>
        <end position="1298"/>
    </location>
</feature>
<evidence type="ECO:0000256" key="12">
    <source>
        <dbReference type="SAM" id="MobiDB-lite"/>
    </source>
</evidence>
<dbReference type="PANTHER" id="PTHR48061:SF49">
    <property type="entry name" value="DISEASE RESISTANCE FAMILY PROTEIN_LRR PROTEIN"/>
    <property type="match status" value="1"/>
</dbReference>
<accession>A0A2K7M2U2</accession>
<dbReference type="SMART" id="SM00369">
    <property type="entry name" value="LRR_TYP"/>
    <property type="match status" value="12"/>
</dbReference>
<dbReference type="Pfam" id="PF00560">
    <property type="entry name" value="LRR_1"/>
    <property type="match status" value="8"/>
</dbReference>
<dbReference type="PaxDb" id="3847-GLYMA01G29615.1"/>
<keyword evidence="7" id="KW-0677">Repeat</keyword>
<dbReference type="SUPFAM" id="SSF52058">
    <property type="entry name" value="L domain-like"/>
    <property type="match status" value="3"/>
</dbReference>
<keyword evidence="11" id="KW-0325">Glycoprotein</keyword>
<keyword evidence="9" id="KW-0472">Membrane</keyword>
<dbReference type="InterPro" id="IPR032675">
    <property type="entry name" value="LRR_dom_sf"/>
</dbReference>
<dbReference type="STRING" id="3847.A0A0R0LGX5"/>
<dbReference type="InParanoid" id="A0A0R0LGX5"/>
<feature type="region of interest" description="Disordered" evidence="12">
    <location>
        <begin position="1001"/>
        <end position="1020"/>
    </location>
</feature>
<dbReference type="AlphaFoldDB" id="A0A0R0LGX5"/>
<dbReference type="FunFam" id="3.80.10.10:FF:000095">
    <property type="entry name" value="LRR receptor-like serine/threonine-protein kinase GSO1"/>
    <property type="match status" value="2"/>
</dbReference>
<evidence type="ECO:0000256" key="13">
    <source>
        <dbReference type="SAM" id="SignalP"/>
    </source>
</evidence>
<organism evidence="15">
    <name type="scientific">Glycine max</name>
    <name type="common">Soybean</name>
    <name type="synonym">Glycine hispida</name>
    <dbReference type="NCBI Taxonomy" id="3847"/>
    <lineage>
        <taxon>Eukaryota</taxon>
        <taxon>Viridiplantae</taxon>
        <taxon>Streptophyta</taxon>
        <taxon>Embryophyta</taxon>
        <taxon>Tracheophyta</taxon>
        <taxon>Spermatophyta</taxon>
        <taxon>Magnoliopsida</taxon>
        <taxon>eudicotyledons</taxon>
        <taxon>Gunneridae</taxon>
        <taxon>Pentapetalae</taxon>
        <taxon>rosids</taxon>
        <taxon>fabids</taxon>
        <taxon>Fabales</taxon>
        <taxon>Fabaceae</taxon>
        <taxon>Papilionoideae</taxon>
        <taxon>50 kb inversion clade</taxon>
        <taxon>NPAAA clade</taxon>
        <taxon>indigoferoid/millettioid clade</taxon>
        <taxon>Phaseoleae</taxon>
        <taxon>Glycine</taxon>
        <taxon>Glycine subgen. Soja</taxon>
    </lineage>
</organism>
<evidence type="ECO:0000256" key="10">
    <source>
        <dbReference type="ARBA" id="ARBA00023170"/>
    </source>
</evidence>
<dbReference type="Proteomes" id="UP000008827">
    <property type="component" value="Chromosome 1"/>
</dbReference>
<dbReference type="InterPro" id="IPR003591">
    <property type="entry name" value="Leu-rich_rpt_typical-subtyp"/>
</dbReference>
<dbReference type="Pfam" id="PF08263">
    <property type="entry name" value="LRRNT_2"/>
    <property type="match status" value="1"/>
</dbReference>
<evidence type="ECO:0000256" key="2">
    <source>
        <dbReference type="ARBA" id="ARBA00009592"/>
    </source>
</evidence>